<dbReference type="Gene3D" id="2.60.40.10">
    <property type="entry name" value="Immunoglobulins"/>
    <property type="match status" value="1"/>
</dbReference>
<dbReference type="SUPFAM" id="SSF50998">
    <property type="entry name" value="Quinoprotein alcohol dehydrogenase-like"/>
    <property type="match status" value="1"/>
</dbReference>
<dbReference type="EMBL" id="LFQU01000029">
    <property type="protein sequence ID" value="KOO67671.1"/>
    <property type="molecule type" value="Genomic_DNA"/>
</dbReference>
<proteinExistence type="predicted"/>
<dbReference type="InterPro" id="IPR011047">
    <property type="entry name" value="Quinoprotein_ADH-like_sf"/>
</dbReference>
<keyword evidence="3" id="KW-1185">Reference proteome</keyword>
<accession>A0A8E1UPW5</accession>
<feature type="domain" description="BACON" evidence="1">
    <location>
        <begin position="51"/>
        <end position="112"/>
    </location>
</feature>
<dbReference type="Pfam" id="PF13004">
    <property type="entry name" value="BACON"/>
    <property type="match status" value="1"/>
</dbReference>
<organism evidence="2 3">
    <name type="scientific">Xylanibacter rarus</name>
    <dbReference type="NCBI Taxonomy" id="1676614"/>
    <lineage>
        <taxon>Bacteria</taxon>
        <taxon>Pseudomonadati</taxon>
        <taxon>Bacteroidota</taxon>
        <taxon>Bacteroidia</taxon>
        <taxon>Bacteroidales</taxon>
        <taxon>Prevotellaceae</taxon>
        <taxon>Xylanibacter</taxon>
    </lineage>
</organism>
<evidence type="ECO:0000259" key="1">
    <source>
        <dbReference type="Pfam" id="PF13004"/>
    </source>
</evidence>
<reference evidence="2 3" key="1">
    <citation type="submission" date="2015-06" db="EMBL/GenBank/DDBJ databases">
        <title>Prevotella sp. 109, sp. nov., a novel member of the family Prevotellaceae isolated from human faeces.</title>
        <authorList>
            <person name="Shkoporov A.N."/>
            <person name="Chaplin A.V."/>
            <person name="Kafarskaia L.I."/>
            <person name="Efimov B.A."/>
        </authorList>
    </citation>
    <scope>NUCLEOTIDE SEQUENCE [LARGE SCALE GENOMIC DNA]</scope>
    <source>
        <strain evidence="2 3">109</strain>
    </source>
</reference>
<protein>
    <recommendedName>
        <fullName evidence="1">BACON domain-containing protein</fullName>
    </recommendedName>
</protein>
<dbReference type="InterPro" id="IPR013783">
    <property type="entry name" value="Ig-like_fold"/>
</dbReference>
<comment type="caution">
    <text evidence="2">The sequence shown here is derived from an EMBL/GenBank/DDBJ whole genome shotgun (WGS) entry which is preliminary data.</text>
</comment>
<evidence type="ECO:0000313" key="3">
    <source>
        <dbReference type="Proteomes" id="UP000036951"/>
    </source>
</evidence>
<dbReference type="AlphaFoldDB" id="A0A8E1UPW5"/>
<dbReference type="CDD" id="cd14948">
    <property type="entry name" value="BACON"/>
    <property type="match status" value="1"/>
</dbReference>
<dbReference type="InterPro" id="IPR024361">
    <property type="entry name" value="BACON"/>
</dbReference>
<name>A0A8E1UPW5_9BACT</name>
<gene>
    <name evidence="2" type="ORF">ACU52_12170</name>
</gene>
<sequence length="499" mass="53097">MACTLPLTLSCSSDEELSPGPDPDPIIPDKGIVSLSAEGQQADITIPTAQPWEAESSADWLQLSQMGGKGGESVKIIAARNITRQERIGYIRLSNAAGTRAAADSMQIVVKQPAAESETTGVVLTSACYRDGKVYVKIYNGRSSESSMQQLGIVSGSSFSFTDPDATYPEKEPIVYIKKGQEYEACPYVILNADGEAKGKFSIAGEASVNTLRVKQNTVYKELGELSNSGSATTHFTDGTTIYMGGGIVEKTNLGYEQTVTTNELRSYDTATGAEETYADMPVSGQGACWNGTPVIIGDGGIYYLASGKWNLAATHNGEVKAVNISANIVYAVTDTHICAYRLDKDSNGNIIATADGKTAHGTTFGENTRATSDGRGNTWLLDDSRHTAYMIDGNKLTAQRCAPADSLASDFSFIGVAGGYIYALSDGSVVRYEAGSSNPQPLKMLGTFSWTGETECVNGVLYNFGGLTNFRGTYTASKQLNRFSPSDYAPISVSILPE</sequence>
<dbReference type="Proteomes" id="UP000036951">
    <property type="component" value="Unassembled WGS sequence"/>
</dbReference>
<evidence type="ECO:0000313" key="2">
    <source>
        <dbReference type="EMBL" id="KOO67671.1"/>
    </source>
</evidence>